<keyword evidence="2" id="KW-1185">Reference proteome</keyword>
<organism evidence="1 2">
    <name type="scientific">Magnetovibrio blakemorei</name>
    <dbReference type="NCBI Taxonomy" id="28181"/>
    <lineage>
        <taxon>Bacteria</taxon>
        <taxon>Pseudomonadati</taxon>
        <taxon>Pseudomonadota</taxon>
        <taxon>Alphaproteobacteria</taxon>
        <taxon>Rhodospirillales</taxon>
        <taxon>Magnetovibrionaceae</taxon>
        <taxon>Magnetovibrio</taxon>
    </lineage>
</organism>
<evidence type="ECO:0000313" key="1">
    <source>
        <dbReference type="EMBL" id="OEJ64660.1"/>
    </source>
</evidence>
<name>A0A1E5Q497_9PROT</name>
<dbReference type="AlphaFoldDB" id="A0A1E5Q497"/>
<evidence type="ECO:0000313" key="2">
    <source>
        <dbReference type="Proteomes" id="UP000095347"/>
    </source>
</evidence>
<gene>
    <name evidence="1" type="ORF">BEN30_00785</name>
</gene>
<sequence>MVRHITPLLDRDFDVVSGGGNSPLRCGRCRFRVGGWCERHDFAADDGGYCVEFDKLELVA</sequence>
<protein>
    <submittedName>
        <fullName evidence="1">Uncharacterized protein</fullName>
    </submittedName>
</protein>
<comment type="caution">
    <text evidence="1">The sequence shown here is derived from an EMBL/GenBank/DDBJ whole genome shotgun (WGS) entry which is preliminary data.</text>
</comment>
<dbReference type="EMBL" id="MCGG01000067">
    <property type="protein sequence ID" value="OEJ64660.1"/>
    <property type="molecule type" value="Genomic_DNA"/>
</dbReference>
<dbReference type="STRING" id="28181.BEN30_00785"/>
<accession>A0A1E5Q497</accession>
<proteinExistence type="predicted"/>
<dbReference type="Proteomes" id="UP000095347">
    <property type="component" value="Unassembled WGS sequence"/>
</dbReference>
<dbReference type="OrthoDB" id="56632at2"/>
<reference evidence="2" key="1">
    <citation type="submission" date="2016-07" db="EMBL/GenBank/DDBJ databases">
        <authorList>
            <person name="Florea S."/>
            <person name="Webb J.S."/>
            <person name="Jaromczyk J."/>
            <person name="Schardl C.L."/>
        </authorList>
    </citation>
    <scope>NUCLEOTIDE SEQUENCE [LARGE SCALE GENOMIC DNA]</scope>
    <source>
        <strain evidence="2">MV-1</strain>
    </source>
</reference>